<dbReference type="AlphaFoldDB" id="A0A285RFJ3"/>
<dbReference type="Proteomes" id="UP000219563">
    <property type="component" value="Unassembled WGS sequence"/>
</dbReference>
<evidence type="ECO:0000313" key="1">
    <source>
        <dbReference type="EMBL" id="SOB92850.1"/>
    </source>
</evidence>
<evidence type="ECO:0000313" key="2">
    <source>
        <dbReference type="Proteomes" id="UP000219563"/>
    </source>
</evidence>
<name>A0A285RFJ3_9FIRM</name>
<proteinExistence type="predicted"/>
<accession>A0A285RFJ3</accession>
<gene>
    <name evidence="1" type="ORF">SAMN02910411_0973</name>
</gene>
<dbReference type="EMBL" id="OBMR01000002">
    <property type="protein sequence ID" value="SOB92850.1"/>
    <property type="molecule type" value="Genomic_DNA"/>
</dbReference>
<dbReference type="PROSITE" id="PS51257">
    <property type="entry name" value="PROKAR_LIPOPROTEIN"/>
    <property type="match status" value="1"/>
</dbReference>
<organism evidence="1 2">
    <name type="scientific">Pseudobutyrivibrio ruminis DSM 9787</name>
    <dbReference type="NCBI Taxonomy" id="1123011"/>
    <lineage>
        <taxon>Bacteria</taxon>
        <taxon>Bacillati</taxon>
        <taxon>Bacillota</taxon>
        <taxon>Clostridia</taxon>
        <taxon>Lachnospirales</taxon>
        <taxon>Lachnospiraceae</taxon>
        <taxon>Pseudobutyrivibrio</taxon>
    </lineage>
</organism>
<reference evidence="1 2" key="1">
    <citation type="submission" date="2017-08" db="EMBL/GenBank/DDBJ databases">
        <authorList>
            <person name="de Groot N.N."/>
        </authorList>
    </citation>
    <scope>NUCLEOTIDE SEQUENCE [LARGE SCALE GENOMIC DNA]</scope>
    <source>
        <strain evidence="1 2">DSM 9787</strain>
    </source>
</reference>
<sequence>MMRNKTIIVSLISIIMLTSCGKSESVHIEAEDNNFKENVVTDNNQQEDVQEEVVEDNATKSFKDYFYADEDNEYTYKVIEFLDEDVSEVSVEIKKLDEYDNGNVYAVNIEYVDCPGRYYWGTSDRFNIGTFYVTEESIYVLFDRTDTPTEEDFIESGNIICSQDMEQNVDGQLTRITNDGDTCTCLLSNTLTESGFYSEYEWTKGKGLTYFRSGYGAEGEPIEIKMQNE</sequence>
<protein>
    <submittedName>
        <fullName evidence="1">Uncharacterized protein</fullName>
    </submittedName>
</protein>